<dbReference type="GO" id="GO:0043565">
    <property type="term" value="F:sequence-specific DNA binding"/>
    <property type="evidence" value="ECO:0007669"/>
    <property type="project" value="TreeGrafter"/>
</dbReference>
<keyword evidence="2" id="KW-0805">Transcription regulation</keyword>
<gene>
    <name evidence="6" type="ORF">B9G39_05220</name>
</gene>
<dbReference type="Gene3D" id="1.10.10.10">
    <property type="entry name" value="Winged helix-like DNA-binding domain superfamily/Winged helix DNA-binding domain"/>
    <property type="match status" value="1"/>
</dbReference>
<protein>
    <submittedName>
        <fullName evidence="6">Transcriptional regulator GcvA</fullName>
    </submittedName>
</protein>
<comment type="similarity">
    <text evidence="1">Belongs to the LysR transcriptional regulatory family.</text>
</comment>
<dbReference type="PANTHER" id="PTHR30537:SF26">
    <property type="entry name" value="GLYCINE CLEAVAGE SYSTEM TRANSCRIPTIONAL ACTIVATOR"/>
    <property type="match status" value="1"/>
</dbReference>
<dbReference type="Gene3D" id="3.40.190.10">
    <property type="entry name" value="Periplasmic binding protein-like II"/>
    <property type="match status" value="2"/>
</dbReference>
<dbReference type="InterPro" id="IPR036388">
    <property type="entry name" value="WH-like_DNA-bd_sf"/>
</dbReference>
<keyword evidence="4" id="KW-0804">Transcription</keyword>
<proteinExistence type="inferred from homology"/>
<name>A0A4P9VK38_9GAMM</name>
<dbReference type="GO" id="GO:0006351">
    <property type="term" value="P:DNA-templated transcription"/>
    <property type="evidence" value="ECO:0007669"/>
    <property type="project" value="TreeGrafter"/>
</dbReference>
<dbReference type="Proteomes" id="UP000257039">
    <property type="component" value="Unassembled WGS sequence"/>
</dbReference>
<evidence type="ECO:0000313" key="7">
    <source>
        <dbReference type="Proteomes" id="UP000257039"/>
    </source>
</evidence>
<dbReference type="InterPro" id="IPR005119">
    <property type="entry name" value="LysR_subst-bd"/>
</dbReference>
<dbReference type="SUPFAM" id="SSF46785">
    <property type="entry name" value="Winged helix' DNA-binding domain"/>
    <property type="match status" value="1"/>
</dbReference>
<evidence type="ECO:0000256" key="1">
    <source>
        <dbReference type="ARBA" id="ARBA00009437"/>
    </source>
</evidence>
<evidence type="ECO:0000256" key="2">
    <source>
        <dbReference type="ARBA" id="ARBA00023015"/>
    </source>
</evidence>
<dbReference type="CDD" id="cd08432">
    <property type="entry name" value="PBP2_GcdR_TrpI_HvrB_AmpR_like"/>
    <property type="match status" value="1"/>
</dbReference>
<dbReference type="Pfam" id="PF00126">
    <property type="entry name" value="HTH_1"/>
    <property type="match status" value="1"/>
</dbReference>
<evidence type="ECO:0000256" key="4">
    <source>
        <dbReference type="ARBA" id="ARBA00023163"/>
    </source>
</evidence>
<feature type="domain" description="HTH lysR-type" evidence="5">
    <location>
        <begin position="6"/>
        <end position="63"/>
    </location>
</feature>
<sequence>MARKLPPLNALKTFESAARLQSFTLAAEELCVTQGAVSRQVKKLEAYLGFDLFARQGQKLILTAAGLQYQAAIASALNILSDATQSVISAHRPSELLTISVLPSLSTRWLIPRLNQFKQHYPHYVLNVITRDNQTELFPPGVDVVIRSGQGGWPGIQADELFIEKLIPVCHQDIIKEKVSTAADLMKYTLLEHTSRDKIWQRWFNAQHIDKPQFQRIGMEHFFMLIQAACEGLGIALVPDFLVKDDLESGRLVQPINITYESGYRYFVLTKKQQSNPKVADFIQWLLTWYKLS</sequence>
<dbReference type="PRINTS" id="PR00039">
    <property type="entry name" value="HTHLYSR"/>
</dbReference>
<dbReference type="PROSITE" id="PS50931">
    <property type="entry name" value="HTH_LYSR"/>
    <property type="match status" value="1"/>
</dbReference>
<dbReference type="InterPro" id="IPR058163">
    <property type="entry name" value="LysR-type_TF_proteobact-type"/>
</dbReference>
<keyword evidence="3" id="KW-0238">DNA-binding</keyword>
<dbReference type="FunFam" id="1.10.10.10:FF:000038">
    <property type="entry name" value="Glycine cleavage system transcriptional activator"/>
    <property type="match status" value="1"/>
</dbReference>
<dbReference type="GO" id="GO:0003700">
    <property type="term" value="F:DNA-binding transcription factor activity"/>
    <property type="evidence" value="ECO:0007669"/>
    <property type="project" value="InterPro"/>
</dbReference>
<dbReference type="InterPro" id="IPR000847">
    <property type="entry name" value="LysR_HTH_N"/>
</dbReference>
<evidence type="ECO:0000313" key="6">
    <source>
        <dbReference type="EMBL" id="RDH42899.1"/>
    </source>
</evidence>
<comment type="caution">
    <text evidence="6">The sequence shown here is derived from an EMBL/GenBank/DDBJ whole genome shotgun (WGS) entry which is preliminary data.</text>
</comment>
<dbReference type="RefSeq" id="WP_094786327.1">
    <property type="nucleotide sequence ID" value="NZ_NDXW01000001.1"/>
</dbReference>
<evidence type="ECO:0000259" key="5">
    <source>
        <dbReference type="PROSITE" id="PS50931"/>
    </source>
</evidence>
<organism evidence="6 7">
    <name type="scientific">Zooshikella ganghwensis</name>
    <dbReference type="NCBI Taxonomy" id="202772"/>
    <lineage>
        <taxon>Bacteria</taxon>
        <taxon>Pseudomonadati</taxon>
        <taxon>Pseudomonadota</taxon>
        <taxon>Gammaproteobacteria</taxon>
        <taxon>Oceanospirillales</taxon>
        <taxon>Zooshikellaceae</taxon>
        <taxon>Zooshikella</taxon>
    </lineage>
</organism>
<dbReference type="AlphaFoldDB" id="A0A4P9VK38"/>
<dbReference type="EMBL" id="NDXW01000001">
    <property type="protein sequence ID" value="RDH42899.1"/>
    <property type="molecule type" value="Genomic_DNA"/>
</dbReference>
<accession>A0A4P9VK38</accession>
<dbReference type="NCBIfam" id="NF008352">
    <property type="entry name" value="PRK11139.1"/>
    <property type="match status" value="1"/>
</dbReference>
<evidence type="ECO:0000256" key="3">
    <source>
        <dbReference type="ARBA" id="ARBA00023125"/>
    </source>
</evidence>
<dbReference type="PANTHER" id="PTHR30537">
    <property type="entry name" value="HTH-TYPE TRANSCRIPTIONAL REGULATOR"/>
    <property type="match status" value="1"/>
</dbReference>
<keyword evidence="7" id="KW-1185">Reference proteome</keyword>
<dbReference type="InterPro" id="IPR036390">
    <property type="entry name" value="WH_DNA-bd_sf"/>
</dbReference>
<reference evidence="6 7" key="1">
    <citation type="submission" date="2017-04" db="EMBL/GenBank/DDBJ databases">
        <title>Draft genome sequence of Zooshikella ganghwensis VG4 isolated from Red Sea sediments.</title>
        <authorList>
            <person name="Rehman Z."/>
            <person name="Alam I."/>
            <person name="Kamau A."/>
            <person name="Bajic V."/>
            <person name="Leiknes T."/>
        </authorList>
    </citation>
    <scope>NUCLEOTIDE SEQUENCE [LARGE SCALE GENOMIC DNA]</scope>
    <source>
        <strain evidence="6 7">VG4</strain>
    </source>
</reference>
<dbReference type="SUPFAM" id="SSF53850">
    <property type="entry name" value="Periplasmic binding protein-like II"/>
    <property type="match status" value="1"/>
</dbReference>
<dbReference type="Pfam" id="PF03466">
    <property type="entry name" value="LysR_substrate"/>
    <property type="match status" value="1"/>
</dbReference>